<evidence type="ECO:0000259" key="4">
    <source>
        <dbReference type="Pfam" id="PF08241"/>
    </source>
</evidence>
<evidence type="ECO:0000256" key="2">
    <source>
        <dbReference type="ARBA" id="ARBA00022603"/>
    </source>
</evidence>
<dbReference type="PANTHER" id="PTHR44942:SF4">
    <property type="entry name" value="METHYLTRANSFERASE TYPE 11 DOMAIN-CONTAINING PROTEIN"/>
    <property type="match status" value="1"/>
</dbReference>
<reference evidence="5" key="1">
    <citation type="submission" date="2020-05" db="EMBL/GenBank/DDBJ databases">
        <authorList>
            <person name="Chiriac C."/>
            <person name="Salcher M."/>
            <person name="Ghai R."/>
            <person name="Kavagutti S V."/>
        </authorList>
    </citation>
    <scope>NUCLEOTIDE SEQUENCE</scope>
</reference>
<evidence type="ECO:0000256" key="3">
    <source>
        <dbReference type="ARBA" id="ARBA00022679"/>
    </source>
</evidence>
<gene>
    <name evidence="5" type="ORF">UFOPK3376_00951</name>
</gene>
<keyword evidence="3" id="KW-0808">Transferase</keyword>
<evidence type="ECO:0000256" key="1">
    <source>
        <dbReference type="ARBA" id="ARBA00008361"/>
    </source>
</evidence>
<dbReference type="CDD" id="cd02440">
    <property type="entry name" value="AdoMet_MTases"/>
    <property type="match status" value="1"/>
</dbReference>
<dbReference type="InterPro" id="IPR051052">
    <property type="entry name" value="Diverse_substrate_MTase"/>
</dbReference>
<dbReference type="PANTHER" id="PTHR44942">
    <property type="entry name" value="METHYLTRANSF_11 DOMAIN-CONTAINING PROTEIN"/>
    <property type="match status" value="1"/>
</dbReference>
<dbReference type="Gene3D" id="3.40.50.150">
    <property type="entry name" value="Vaccinia Virus protein VP39"/>
    <property type="match status" value="1"/>
</dbReference>
<feature type="domain" description="Methyltransferase type 11" evidence="4">
    <location>
        <begin position="51"/>
        <end position="138"/>
    </location>
</feature>
<evidence type="ECO:0000313" key="5">
    <source>
        <dbReference type="EMBL" id="CAB4873087.1"/>
    </source>
</evidence>
<comment type="similarity">
    <text evidence="1">Belongs to the methyltransferase superfamily.</text>
</comment>
<protein>
    <submittedName>
        <fullName evidence="5">Unannotated protein</fullName>
    </submittedName>
</protein>
<organism evidence="5">
    <name type="scientific">freshwater metagenome</name>
    <dbReference type="NCBI Taxonomy" id="449393"/>
    <lineage>
        <taxon>unclassified sequences</taxon>
        <taxon>metagenomes</taxon>
        <taxon>ecological metagenomes</taxon>
    </lineage>
</organism>
<keyword evidence="2" id="KW-0489">Methyltransferase</keyword>
<sequence>MDEVDPNTVRARATSFDDTAAAYEFGRPEYPAEALQWWHDRGAFPRGGVVLDLAAGTGKLTRALVDRGCDVVAVEPLPKMRAEFAVVLAQVPIHDGTAEAIPLADASVDSVFVAQAFHWFDGEPALAEIARVLRPGGGLGLIWNDDDASVPWVAQYSERKHRAHLDEPLLDAADQAAISVHFTGFTDTTCTWTETTTRARLLANVLSRSYVSVLPADQRGPILDPIEQLLAEQPEPVLFPHTTYVTWCTKTPS</sequence>
<dbReference type="GO" id="GO:0008757">
    <property type="term" value="F:S-adenosylmethionine-dependent methyltransferase activity"/>
    <property type="evidence" value="ECO:0007669"/>
    <property type="project" value="InterPro"/>
</dbReference>
<proteinExistence type="inferred from homology"/>
<accession>A0A6J7DRA3</accession>
<dbReference type="InterPro" id="IPR029063">
    <property type="entry name" value="SAM-dependent_MTases_sf"/>
</dbReference>
<dbReference type="Pfam" id="PF08241">
    <property type="entry name" value="Methyltransf_11"/>
    <property type="match status" value="1"/>
</dbReference>
<dbReference type="SUPFAM" id="SSF53335">
    <property type="entry name" value="S-adenosyl-L-methionine-dependent methyltransferases"/>
    <property type="match status" value="1"/>
</dbReference>
<dbReference type="InterPro" id="IPR013216">
    <property type="entry name" value="Methyltransf_11"/>
</dbReference>
<name>A0A6J7DRA3_9ZZZZ</name>
<dbReference type="AlphaFoldDB" id="A0A6J7DRA3"/>
<dbReference type="EMBL" id="CAFBLP010000017">
    <property type="protein sequence ID" value="CAB4873087.1"/>
    <property type="molecule type" value="Genomic_DNA"/>
</dbReference>
<dbReference type="GO" id="GO:0032259">
    <property type="term" value="P:methylation"/>
    <property type="evidence" value="ECO:0007669"/>
    <property type="project" value="UniProtKB-KW"/>
</dbReference>